<dbReference type="InterPro" id="IPR050301">
    <property type="entry name" value="NTE"/>
</dbReference>
<keyword evidence="3 4" id="KW-0443">Lipid metabolism</keyword>
<dbReference type="InterPro" id="IPR016035">
    <property type="entry name" value="Acyl_Trfase/lysoPLipase"/>
</dbReference>
<dbReference type="Gene3D" id="3.40.1090.10">
    <property type="entry name" value="Cytosolic phospholipase A2 catalytic domain"/>
    <property type="match status" value="2"/>
</dbReference>
<evidence type="ECO:0000256" key="1">
    <source>
        <dbReference type="ARBA" id="ARBA00022801"/>
    </source>
</evidence>
<feature type="short sequence motif" description="GXSXG" evidence="4">
    <location>
        <begin position="39"/>
        <end position="43"/>
    </location>
</feature>
<feature type="short sequence motif" description="DGA/G" evidence="4">
    <location>
        <begin position="205"/>
        <end position="207"/>
    </location>
</feature>
<name>A0A8K0V851_9RHOB</name>
<comment type="caution">
    <text evidence="6">The sequence shown here is derived from an EMBL/GenBank/DDBJ whole genome shotgun (WGS) entry which is preliminary data.</text>
</comment>
<evidence type="ECO:0000313" key="7">
    <source>
        <dbReference type="Proteomes" id="UP000648908"/>
    </source>
</evidence>
<feature type="domain" description="PNPLA" evidence="5">
    <location>
        <begin position="7"/>
        <end position="218"/>
    </location>
</feature>
<dbReference type="GO" id="GO:0016787">
    <property type="term" value="F:hydrolase activity"/>
    <property type="evidence" value="ECO:0007669"/>
    <property type="project" value="UniProtKB-UniRule"/>
</dbReference>
<gene>
    <name evidence="6" type="ORF">JL811_08395</name>
</gene>
<evidence type="ECO:0000259" key="5">
    <source>
        <dbReference type="PROSITE" id="PS51635"/>
    </source>
</evidence>
<evidence type="ECO:0000313" key="6">
    <source>
        <dbReference type="EMBL" id="MBL4917242.1"/>
    </source>
</evidence>
<dbReference type="Proteomes" id="UP000648908">
    <property type="component" value="Unassembled WGS sequence"/>
</dbReference>
<dbReference type="GO" id="GO:0016042">
    <property type="term" value="P:lipid catabolic process"/>
    <property type="evidence" value="ECO:0007669"/>
    <property type="project" value="UniProtKB-UniRule"/>
</dbReference>
<dbReference type="PANTHER" id="PTHR14226:SF78">
    <property type="entry name" value="SLR0060 PROTEIN"/>
    <property type="match status" value="1"/>
</dbReference>
<sequence>MAIRINLALQGGGAHGAFTWGVLDRLLQDKDIEIAGISGTSAGALNGAALKAGWIEGGPEGARRSLDALWAHVSMVGDMRLMPWMRPVLPFAAAAASAVTSAWETAFPVSPTGIAAQVVSPYAFGAAWRHPLEPVVQRFDFSKVCAEDGPQLFVNATNVRDGHIGVFTGQKITPNALLASGCLPTVFQAVEEPDPVSGKMEAWWDGGYSGNPALFPLYGHGLPDDIVIVAINPVRREVVPTTPLEIQNRINEISFNAPLLRDLRAIAFVKRLLRAGKLEPGSMKDVALHLITDDRLMNELSASSKMLPSPWLLQRLKRAGRAAAKGFLTRHRDTIGKGGSFDPRSLLD</sequence>
<reference evidence="6" key="1">
    <citation type="submission" date="2021-01" db="EMBL/GenBank/DDBJ databases">
        <title>Tabrizicola alba sp. nov. a motile alkaliphilic bacterium isolated from a soda lake.</title>
        <authorList>
            <person name="Szuroczki S."/>
            <person name="Abbaszade G."/>
            <person name="Schumann P."/>
            <person name="Toth E."/>
        </authorList>
    </citation>
    <scope>NUCLEOTIDE SEQUENCE</scope>
    <source>
        <strain evidence="6">DMG-N-6</strain>
    </source>
</reference>
<keyword evidence="7" id="KW-1185">Reference proteome</keyword>
<dbReference type="PROSITE" id="PS51635">
    <property type="entry name" value="PNPLA"/>
    <property type="match status" value="1"/>
</dbReference>
<feature type="active site" description="Nucleophile" evidence="4">
    <location>
        <position position="41"/>
    </location>
</feature>
<feature type="active site" description="Proton acceptor" evidence="4">
    <location>
        <position position="205"/>
    </location>
</feature>
<evidence type="ECO:0000256" key="3">
    <source>
        <dbReference type="ARBA" id="ARBA00023098"/>
    </source>
</evidence>
<dbReference type="EMBL" id="JAESVN010000003">
    <property type="protein sequence ID" value="MBL4917242.1"/>
    <property type="molecule type" value="Genomic_DNA"/>
</dbReference>
<dbReference type="SUPFAM" id="SSF52151">
    <property type="entry name" value="FabD/lysophospholipase-like"/>
    <property type="match status" value="1"/>
</dbReference>
<keyword evidence="1 4" id="KW-0378">Hydrolase</keyword>
<dbReference type="Pfam" id="PF01734">
    <property type="entry name" value="Patatin"/>
    <property type="match status" value="1"/>
</dbReference>
<dbReference type="AlphaFoldDB" id="A0A8K0V851"/>
<evidence type="ECO:0000256" key="4">
    <source>
        <dbReference type="PROSITE-ProRule" id="PRU01161"/>
    </source>
</evidence>
<dbReference type="RefSeq" id="WP_202688062.1">
    <property type="nucleotide sequence ID" value="NZ_JAESVN010000003.1"/>
</dbReference>
<proteinExistence type="predicted"/>
<dbReference type="PANTHER" id="PTHR14226">
    <property type="entry name" value="NEUROPATHY TARGET ESTERASE/SWISS CHEESE D.MELANOGASTER"/>
    <property type="match status" value="1"/>
</dbReference>
<feature type="short sequence motif" description="GXGXXG" evidence="4">
    <location>
        <begin position="11"/>
        <end position="16"/>
    </location>
</feature>
<evidence type="ECO:0000256" key="2">
    <source>
        <dbReference type="ARBA" id="ARBA00022963"/>
    </source>
</evidence>
<keyword evidence="2 4" id="KW-0442">Lipid degradation</keyword>
<protein>
    <submittedName>
        <fullName evidence="6">Patatin-like phospholipase family protein</fullName>
    </submittedName>
</protein>
<dbReference type="InterPro" id="IPR002641">
    <property type="entry name" value="PNPLA_dom"/>
</dbReference>
<organism evidence="6 7">
    <name type="scientific">Szabonella alba</name>
    <dbReference type="NCBI Taxonomy" id="2804194"/>
    <lineage>
        <taxon>Bacteria</taxon>
        <taxon>Pseudomonadati</taxon>
        <taxon>Pseudomonadota</taxon>
        <taxon>Alphaproteobacteria</taxon>
        <taxon>Rhodobacterales</taxon>
        <taxon>Paracoccaceae</taxon>
        <taxon>Szabonella</taxon>
    </lineage>
</organism>
<accession>A0A8K0V851</accession>